<gene>
    <name evidence="1" type="ORF">FF011L_38170</name>
</gene>
<organism evidence="1 2">
    <name type="scientific">Roseimaritima multifibrata</name>
    <dbReference type="NCBI Taxonomy" id="1930274"/>
    <lineage>
        <taxon>Bacteria</taxon>
        <taxon>Pseudomonadati</taxon>
        <taxon>Planctomycetota</taxon>
        <taxon>Planctomycetia</taxon>
        <taxon>Pirellulales</taxon>
        <taxon>Pirellulaceae</taxon>
        <taxon>Roseimaritima</taxon>
    </lineage>
</organism>
<accession>A0A517MJH9</accession>
<evidence type="ECO:0000313" key="1">
    <source>
        <dbReference type="EMBL" id="QDS95033.1"/>
    </source>
</evidence>
<keyword evidence="2" id="KW-1185">Reference proteome</keyword>
<evidence type="ECO:0000313" key="2">
    <source>
        <dbReference type="Proteomes" id="UP000320672"/>
    </source>
</evidence>
<dbReference type="Proteomes" id="UP000320672">
    <property type="component" value="Chromosome"/>
</dbReference>
<dbReference type="AlphaFoldDB" id="A0A517MJH9"/>
<sequence>MPSAFFAERRERLVDLVIVAFRSMKERSLNATFTERKATAQVAGVLLFRGFRRG</sequence>
<dbReference type="KEGG" id="rml:FF011L_38170"/>
<proteinExistence type="predicted"/>
<reference evidence="1 2" key="1">
    <citation type="submission" date="2019-02" db="EMBL/GenBank/DDBJ databases">
        <title>Deep-cultivation of Planctomycetes and their phenomic and genomic characterization uncovers novel biology.</title>
        <authorList>
            <person name="Wiegand S."/>
            <person name="Jogler M."/>
            <person name="Boedeker C."/>
            <person name="Pinto D."/>
            <person name="Vollmers J."/>
            <person name="Rivas-Marin E."/>
            <person name="Kohn T."/>
            <person name="Peeters S.H."/>
            <person name="Heuer A."/>
            <person name="Rast P."/>
            <person name="Oberbeckmann S."/>
            <person name="Bunk B."/>
            <person name="Jeske O."/>
            <person name="Meyerdierks A."/>
            <person name="Storesund J.E."/>
            <person name="Kallscheuer N."/>
            <person name="Luecker S."/>
            <person name="Lage O.M."/>
            <person name="Pohl T."/>
            <person name="Merkel B.J."/>
            <person name="Hornburger P."/>
            <person name="Mueller R.-W."/>
            <person name="Bruemmer F."/>
            <person name="Labrenz M."/>
            <person name="Spormann A.M."/>
            <person name="Op den Camp H."/>
            <person name="Overmann J."/>
            <person name="Amann R."/>
            <person name="Jetten M.S.M."/>
            <person name="Mascher T."/>
            <person name="Medema M.H."/>
            <person name="Devos D.P."/>
            <person name="Kaster A.-K."/>
            <person name="Ovreas L."/>
            <person name="Rohde M."/>
            <person name="Galperin M.Y."/>
            <person name="Jogler C."/>
        </authorList>
    </citation>
    <scope>NUCLEOTIDE SEQUENCE [LARGE SCALE GENOMIC DNA]</scope>
    <source>
        <strain evidence="1 2">FF011L</strain>
    </source>
</reference>
<protein>
    <submittedName>
        <fullName evidence="1">Uncharacterized protein</fullName>
    </submittedName>
</protein>
<dbReference type="EMBL" id="CP036262">
    <property type="protein sequence ID" value="QDS95033.1"/>
    <property type="molecule type" value="Genomic_DNA"/>
</dbReference>
<name>A0A517MJH9_9BACT</name>